<reference evidence="6 7" key="1">
    <citation type="submission" date="2017-03" db="EMBL/GenBank/DDBJ databases">
        <title>Genomic and clinical evidence uncovers the enterohepatic species Helicobacter valdiviensis as a potential human intestinal pathogen.</title>
        <authorList>
            <person name="Fresia P."/>
            <person name="Jara R."/>
            <person name="Sierra R."/>
            <person name="Ferres I."/>
            <person name="Greif G."/>
            <person name="Iraola G."/>
            <person name="Collado L."/>
        </authorList>
    </citation>
    <scope>NUCLEOTIDE SEQUENCE [LARGE SCALE GENOMIC DNA]</scope>
    <source>
        <strain evidence="6 7">WBE14</strain>
    </source>
</reference>
<proteinExistence type="predicted"/>
<dbReference type="GO" id="GO:0046872">
    <property type="term" value="F:metal ion binding"/>
    <property type="evidence" value="ECO:0007669"/>
    <property type="project" value="UniProtKB-KW"/>
</dbReference>
<dbReference type="EMBL" id="NBIU01000018">
    <property type="protein sequence ID" value="PZT47926.1"/>
    <property type="molecule type" value="Genomic_DNA"/>
</dbReference>
<gene>
    <name evidence="6" type="ORF">B6S12_06540</name>
</gene>
<organism evidence="6 7">
    <name type="scientific">Helicobacter valdiviensis</name>
    <dbReference type="NCBI Taxonomy" id="1458358"/>
    <lineage>
        <taxon>Bacteria</taxon>
        <taxon>Pseudomonadati</taxon>
        <taxon>Campylobacterota</taxon>
        <taxon>Epsilonproteobacteria</taxon>
        <taxon>Campylobacterales</taxon>
        <taxon>Helicobacteraceae</taxon>
        <taxon>Helicobacter</taxon>
    </lineage>
</organism>
<dbReference type="InterPro" id="IPR009056">
    <property type="entry name" value="Cyt_c-like_dom"/>
</dbReference>
<keyword evidence="3 4" id="KW-0408">Iron</keyword>
<comment type="caution">
    <text evidence="6">The sequence shown here is derived from an EMBL/GenBank/DDBJ whole genome shotgun (WGS) entry which is preliminary data.</text>
</comment>
<sequence length="85" mass="9827">MLYENPRGIGCIECHGKNGEGREIASYKHKLKNKKLSAPKINNLSFREFSTALKQGKKIMPKYYLTQSEIEAIYQYLTSLKDKNE</sequence>
<keyword evidence="1 4" id="KW-0349">Heme</keyword>
<dbReference type="SUPFAM" id="SSF46626">
    <property type="entry name" value="Cytochrome c"/>
    <property type="match status" value="1"/>
</dbReference>
<keyword evidence="7" id="KW-1185">Reference proteome</keyword>
<dbReference type="GO" id="GO:0009055">
    <property type="term" value="F:electron transfer activity"/>
    <property type="evidence" value="ECO:0007669"/>
    <property type="project" value="InterPro"/>
</dbReference>
<keyword evidence="2 4" id="KW-0479">Metal-binding</keyword>
<evidence type="ECO:0000313" key="6">
    <source>
        <dbReference type="EMBL" id="PZT47926.1"/>
    </source>
</evidence>
<protein>
    <submittedName>
        <fullName evidence="6">Cytochrome C oxidase subunit III</fullName>
    </submittedName>
</protein>
<evidence type="ECO:0000256" key="4">
    <source>
        <dbReference type="PROSITE-ProRule" id="PRU00433"/>
    </source>
</evidence>
<evidence type="ECO:0000256" key="2">
    <source>
        <dbReference type="ARBA" id="ARBA00022723"/>
    </source>
</evidence>
<dbReference type="AlphaFoldDB" id="A0A2W6NKI3"/>
<dbReference type="PROSITE" id="PS51007">
    <property type="entry name" value="CYTC"/>
    <property type="match status" value="1"/>
</dbReference>
<feature type="domain" description="Cytochrome c" evidence="5">
    <location>
        <begin position="1"/>
        <end position="81"/>
    </location>
</feature>
<dbReference type="Proteomes" id="UP000249746">
    <property type="component" value="Unassembled WGS sequence"/>
</dbReference>
<dbReference type="Pfam" id="PF13442">
    <property type="entry name" value="Cytochrome_CBB3"/>
    <property type="match status" value="1"/>
</dbReference>
<dbReference type="OrthoDB" id="5328547at2"/>
<evidence type="ECO:0000256" key="1">
    <source>
        <dbReference type="ARBA" id="ARBA00022617"/>
    </source>
</evidence>
<dbReference type="InterPro" id="IPR036909">
    <property type="entry name" value="Cyt_c-like_dom_sf"/>
</dbReference>
<evidence type="ECO:0000313" key="7">
    <source>
        <dbReference type="Proteomes" id="UP000249746"/>
    </source>
</evidence>
<name>A0A2W6NKI3_9HELI</name>
<dbReference type="Gene3D" id="1.10.760.10">
    <property type="entry name" value="Cytochrome c-like domain"/>
    <property type="match status" value="1"/>
</dbReference>
<accession>A0A2W6NKI3</accession>
<dbReference type="GO" id="GO:0020037">
    <property type="term" value="F:heme binding"/>
    <property type="evidence" value="ECO:0007669"/>
    <property type="project" value="InterPro"/>
</dbReference>
<evidence type="ECO:0000256" key="3">
    <source>
        <dbReference type="ARBA" id="ARBA00023004"/>
    </source>
</evidence>
<evidence type="ECO:0000259" key="5">
    <source>
        <dbReference type="PROSITE" id="PS51007"/>
    </source>
</evidence>